<organism evidence="1 2">
    <name type="scientific">Candidatus Aphodenecus pullistercoris</name>
    <dbReference type="NCBI Taxonomy" id="2840669"/>
    <lineage>
        <taxon>Bacteria</taxon>
        <taxon>Pseudomonadati</taxon>
        <taxon>Spirochaetota</taxon>
        <taxon>Spirochaetia</taxon>
        <taxon>Spirochaetales</taxon>
        <taxon>Candidatus Aphodenecus</taxon>
    </lineage>
</organism>
<sequence>MHQNAGTIVAVSGSIFSDDSAFLFFASHCAQFVEFIIAQTGNVDVRISECGTRSILCDGVEGIYARDSEGAIYYIESHCVRKDVPHSYERGDLLVKAIDGQLVAGGADPDGLPQINIIFIKFMEGRPSGSS</sequence>
<evidence type="ECO:0000313" key="2">
    <source>
        <dbReference type="Proteomes" id="UP000823633"/>
    </source>
</evidence>
<protein>
    <submittedName>
        <fullName evidence="1">Uncharacterized protein</fullName>
    </submittedName>
</protein>
<comment type="caution">
    <text evidence="1">The sequence shown here is derived from an EMBL/GenBank/DDBJ whole genome shotgun (WGS) entry which is preliminary data.</text>
</comment>
<dbReference type="Proteomes" id="UP000823633">
    <property type="component" value="Unassembled WGS sequence"/>
</dbReference>
<proteinExistence type="predicted"/>
<reference evidence="1" key="1">
    <citation type="submission" date="2020-10" db="EMBL/GenBank/DDBJ databases">
        <authorList>
            <person name="Gilroy R."/>
        </authorList>
    </citation>
    <scope>NUCLEOTIDE SEQUENCE</scope>
    <source>
        <strain evidence="1">11167</strain>
    </source>
</reference>
<gene>
    <name evidence="1" type="ORF">IAC42_04595</name>
</gene>
<dbReference type="AlphaFoldDB" id="A0A9D9EDB3"/>
<evidence type="ECO:0000313" key="1">
    <source>
        <dbReference type="EMBL" id="MBO8443019.1"/>
    </source>
</evidence>
<accession>A0A9D9EDB3</accession>
<dbReference type="EMBL" id="JADIMU010000028">
    <property type="protein sequence ID" value="MBO8443019.1"/>
    <property type="molecule type" value="Genomic_DNA"/>
</dbReference>
<name>A0A9D9EDB3_9SPIR</name>
<reference evidence="1" key="2">
    <citation type="journal article" date="2021" name="PeerJ">
        <title>Extensive microbial diversity within the chicken gut microbiome revealed by metagenomics and culture.</title>
        <authorList>
            <person name="Gilroy R."/>
            <person name="Ravi A."/>
            <person name="Getino M."/>
            <person name="Pursley I."/>
            <person name="Horton D.L."/>
            <person name="Alikhan N.F."/>
            <person name="Baker D."/>
            <person name="Gharbi K."/>
            <person name="Hall N."/>
            <person name="Watson M."/>
            <person name="Adriaenssens E.M."/>
            <person name="Foster-Nyarko E."/>
            <person name="Jarju S."/>
            <person name="Secka A."/>
            <person name="Antonio M."/>
            <person name="Oren A."/>
            <person name="Chaudhuri R.R."/>
            <person name="La Ragione R."/>
            <person name="Hildebrand F."/>
            <person name="Pallen M.J."/>
        </authorList>
    </citation>
    <scope>NUCLEOTIDE SEQUENCE</scope>
    <source>
        <strain evidence="1">11167</strain>
    </source>
</reference>